<accession>A0A1V9Z4P6</accession>
<evidence type="ECO:0000259" key="6">
    <source>
        <dbReference type="PROSITE" id="PS51891"/>
    </source>
</evidence>
<evidence type="ECO:0000313" key="7">
    <source>
        <dbReference type="EMBL" id="OQR92810.1"/>
    </source>
</evidence>
<sequence>MGSGLPAVERLVGALSTLAVGLTIYVVHRVFRAKPMTMDEYYRQKYLDTSDMIGHKGSCGCGAMTFIVLAPRNICAFDDSNTFPSKKGRIPVVIVPMTHLQMTSQSTEMTDANSFVSIYTNHETPAYASQHVFCKRCGIHLFHMELSRTDRVAINVHCIDEDYIQELRVVFVPKGGRPIFERLSVEAIEGHYVPSTEKSANQLVLERGKSAKKNLPASAFERQLMAWSQLQTQAETPAVVPIKAPVPVEKPRPADSETPRHDPMVSPPTPPHETISNIPQQDLVRMKHQLQYYLQRHIRESDDGATAVV</sequence>
<comment type="similarity">
    <text evidence="1">Belongs to the Gfa family.</text>
</comment>
<dbReference type="InterPro" id="IPR052355">
    <property type="entry name" value="CENP-V-like"/>
</dbReference>
<reference evidence="7 8" key="1">
    <citation type="journal article" date="2014" name="Genome Biol. Evol.">
        <title>The secreted proteins of Achlya hypogyna and Thraustotheca clavata identify the ancestral oomycete secretome and reveal gene acquisitions by horizontal gene transfer.</title>
        <authorList>
            <person name="Misner I."/>
            <person name="Blouin N."/>
            <person name="Leonard G."/>
            <person name="Richards T.A."/>
            <person name="Lane C.E."/>
        </authorList>
    </citation>
    <scope>NUCLEOTIDE SEQUENCE [LARGE SCALE GENOMIC DNA]</scope>
    <source>
        <strain evidence="7 8">ATCC 48635</strain>
    </source>
</reference>
<dbReference type="Gene3D" id="2.170.150.70">
    <property type="match status" value="1"/>
</dbReference>
<dbReference type="PANTHER" id="PTHR28620:SF1">
    <property type="entry name" value="CENP-V_GFA DOMAIN-CONTAINING PROTEIN"/>
    <property type="match status" value="1"/>
</dbReference>
<feature type="compositionally biased region" description="Basic and acidic residues" evidence="4">
    <location>
        <begin position="249"/>
        <end position="263"/>
    </location>
</feature>
<keyword evidence="3" id="KW-0862">Zinc</keyword>
<dbReference type="STRING" id="1202772.A0A1V9Z4P6"/>
<keyword evidence="2" id="KW-0479">Metal-binding</keyword>
<dbReference type="AlphaFoldDB" id="A0A1V9Z4P6"/>
<evidence type="ECO:0000256" key="2">
    <source>
        <dbReference type="ARBA" id="ARBA00022723"/>
    </source>
</evidence>
<evidence type="ECO:0000256" key="5">
    <source>
        <dbReference type="SAM" id="Phobius"/>
    </source>
</evidence>
<organism evidence="7 8">
    <name type="scientific">Achlya hypogyna</name>
    <name type="common">Oomycete</name>
    <name type="synonym">Protoachlya hypogyna</name>
    <dbReference type="NCBI Taxonomy" id="1202772"/>
    <lineage>
        <taxon>Eukaryota</taxon>
        <taxon>Sar</taxon>
        <taxon>Stramenopiles</taxon>
        <taxon>Oomycota</taxon>
        <taxon>Saprolegniomycetes</taxon>
        <taxon>Saprolegniales</taxon>
        <taxon>Achlyaceae</taxon>
        <taxon>Achlya</taxon>
    </lineage>
</organism>
<evidence type="ECO:0000256" key="4">
    <source>
        <dbReference type="SAM" id="MobiDB-lite"/>
    </source>
</evidence>
<dbReference type="SUPFAM" id="SSF51316">
    <property type="entry name" value="Mss4-like"/>
    <property type="match status" value="1"/>
</dbReference>
<feature type="domain" description="CENP-V/GFA" evidence="6">
    <location>
        <begin position="55"/>
        <end position="181"/>
    </location>
</feature>
<dbReference type="PROSITE" id="PS51891">
    <property type="entry name" value="CENP_V_GFA"/>
    <property type="match status" value="1"/>
</dbReference>
<feature type="region of interest" description="Disordered" evidence="4">
    <location>
        <begin position="247"/>
        <end position="274"/>
    </location>
</feature>
<dbReference type="InterPro" id="IPR006913">
    <property type="entry name" value="CENP-V/GFA"/>
</dbReference>
<evidence type="ECO:0000313" key="8">
    <source>
        <dbReference type="Proteomes" id="UP000243579"/>
    </source>
</evidence>
<dbReference type="GO" id="GO:0016846">
    <property type="term" value="F:carbon-sulfur lyase activity"/>
    <property type="evidence" value="ECO:0007669"/>
    <property type="project" value="InterPro"/>
</dbReference>
<evidence type="ECO:0000256" key="1">
    <source>
        <dbReference type="ARBA" id="ARBA00005495"/>
    </source>
</evidence>
<dbReference type="PANTHER" id="PTHR28620">
    <property type="entry name" value="CENTROMERE PROTEIN V"/>
    <property type="match status" value="1"/>
</dbReference>
<dbReference type="OrthoDB" id="2993351at2759"/>
<proteinExistence type="inferred from homology"/>
<feature type="transmembrane region" description="Helical" evidence="5">
    <location>
        <begin position="12"/>
        <end position="31"/>
    </location>
</feature>
<evidence type="ECO:0000256" key="3">
    <source>
        <dbReference type="ARBA" id="ARBA00022833"/>
    </source>
</evidence>
<dbReference type="Proteomes" id="UP000243579">
    <property type="component" value="Unassembled WGS sequence"/>
</dbReference>
<comment type="caution">
    <text evidence="7">The sequence shown here is derived from an EMBL/GenBank/DDBJ whole genome shotgun (WGS) entry which is preliminary data.</text>
</comment>
<keyword evidence="5" id="KW-1133">Transmembrane helix</keyword>
<gene>
    <name evidence="7" type="ORF">ACHHYP_03178</name>
</gene>
<protein>
    <recommendedName>
        <fullName evidence="6">CENP-V/GFA domain-containing protein</fullName>
    </recommendedName>
</protein>
<dbReference type="GO" id="GO:0046872">
    <property type="term" value="F:metal ion binding"/>
    <property type="evidence" value="ECO:0007669"/>
    <property type="project" value="UniProtKB-KW"/>
</dbReference>
<keyword evidence="5" id="KW-0812">Transmembrane</keyword>
<keyword evidence="8" id="KW-1185">Reference proteome</keyword>
<dbReference type="EMBL" id="JNBR01000441">
    <property type="protein sequence ID" value="OQR92810.1"/>
    <property type="molecule type" value="Genomic_DNA"/>
</dbReference>
<dbReference type="InterPro" id="IPR011057">
    <property type="entry name" value="Mss4-like_sf"/>
</dbReference>
<keyword evidence="5" id="KW-0472">Membrane</keyword>
<name>A0A1V9Z4P6_ACHHY</name>